<evidence type="ECO:0000313" key="3">
    <source>
        <dbReference type="Proteomes" id="UP000030001"/>
    </source>
</evidence>
<protein>
    <submittedName>
        <fullName evidence="1">Uncharacterized protein</fullName>
    </submittedName>
</protein>
<dbReference type="Gene3D" id="3.10.20.320">
    <property type="entry name" value="Putative peptidoglycan bound protein (lpxtg motif)"/>
    <property type="match status" value="1"/>
</dbReference>
<evidence type="ECO:0000313" key="2">
    <source>
        <dbReference type="EMBL" id="VTZ93220.1"/>
    </source>
</evidence>
<dbReference type="Proteomes" id="UP000365705">
    <property type="component" value="Unassembled WGS sequence"/>
</dbReference>
<dbReference type="EMBL" id="CABFNH010000032">
    <property type="protein sequence ID" value="VTZ93220.1"/>
    <property type="molecule type" value="Genomic_DNA"/>
</dbReference>
<sequence>MLPTAIAGYTPNYQVIEAVTPTADTSDSIYLVSYQANPGQQTISYQDVNGFVVLTQIITGATDQIVNVPSVLPTGWELMAGQAMPATVTIKPTDTPIVILVQHQLRDVTDQYPLSRWPDQVDYPDGQL</sequence>
<proteinExistence type="predicted"/>
<reference evidence="2 4" key="2">
    <citation type="submission" date="2019-06" db="EMBL/GenBank/DDBJ databases">
        <authorList>
            <person name="Rodrigo-Torres L."/>
            <person name="Arahal R. D."/>
            <person name="Lucena T."/>
        </authorList>
    </citation>
    <scope>NUCLEOTIDE SEQUENCE [LARGE SCALE GENOMIC DNA]</scope>
    <source>
        <strain evidence="2 4">INIA P508</strain>
    </source>
</reference>
<gene>
    <name evidence="2" type="ORF">LMUP508_01896</name>
    <name evidence="1" type="ORF">LX03_00395</name>
</gene>
<accession>A0A099YBD0</accession>
<evidence type="ECO:0000313" key="4">
    <source>
        <dbReference type="Proteomes" id="UP000365705"/>
    </source>
</evidence>
<dbReference type="RefSeq" id="WP_034539009.1">
    <property type="nucleotide sequence ID" value="NZ_CABFNH010000032.1"/>
</dbReference>
<dbReference type="AlphaFoldDB" id="A0A099YBD0"/>
<dbReference type="EMBL" id="JROC01000017">
    <property type="protein sequence ID" value="KGL67574.1"/>
    <property type="molecule type" value="Genomic_DNA"/>
</dbReference>
<dbReference type="Proteomes" id="UP000030001">
    <property type="component" value="Unassembled WGS sequence"/>
</dbReference>
<name>A0A099YBD0_LIMMU</name>
<organism evidence="1 3">
    <name type="scientific">Limosilactobacillus mucosae</name>
    <name type="common">Lactobacillus mucosae</name>
    <dbReference type="NCBI Taxonomy" id="97478"/>
    <lineage>
        <taxon>Bacteria</taxon>
        <taxon>Bacillati</taxon>
        <taxon>Bacillota</taxon>
        <taxon>Bacilli</taxon>
        <taxon>Lactobacillales</taxon>
        <taxon>Lactobacillaceae</taxon>
        <taxon>Limosilactobacillus</taxon>
    </lineage>
</organism>
<reference evidence="1 3" key="1">
    <citation type="submission" date="2014-09" db="EMBL/GenBank/DDBJ databases">
        <title>Lactobacillus mucosae CRL573 Genome Sequencing.</title>
        <authorList>
            <person name="Bleckwedel J."/>
            <person name="Teran L.C."/>
            <person name="Bonacina J."/>
            <person name="Saavedra L."/>
            <person name="Mozzi F.B."/>
            <person name="Raya R.R."/>
        </authorList>
    </citation>
    <scope>NUCLEOTIDE SEQUENCE [LARGE SCALE GENOMIC DNA]</scope>
    <source>
        <strain evidence="1 3">CRL573</strain>
    </source>
</reference>
<evidence type="ECO:0000313" key="1">
    <source>
        <dbReference type="EMBL" id="KGL67574.1"/>
    </source>
</evidence>